<dbReference type="GO" id="GO:0016740">
    <property type="term" value="F:transferase activity"/>
    <property type="evidence" value="ECO:0007669"/>
    <property type="project" value="UniProtKB-KW"/>
</dbReference>
<feature type="region of interest" description="Disordered" evidence="2">
    <location>
        <begin position="1"/>
        <end position="25"/>
    </location>
</feature>
<dbReference type="EMBL" id="JBHUKR010000004">
    <property type="protein sequence ID" value="MFD2415469.1"/>
    <property type="molecule type" value="Genomic_DNA"/>
</dbReference>
<dbReference type="SUPFAM" id="SSF89796">
    <property type="entry name" value="CoA-transferase family III (CaiB/BaiF)"/>
    <property type="match status" value="1"/>
</dbReference>
<dbReference type="InterPro" id="IPR003673">
    <property type="entry name" value="CoA-Trfase_fam_III"/>
</dbReference>
<reference evidence="4" key="1">
    <citation type="journal article" date="2019" name="Int. J. Syst. Evol. Microbiol.">
        <title>The Global Catalogue of Microorganisms (GCM) 10K type strain sequencing project: providing services to taxonomists for standard genome sequencing and annotation.</title>
        <authorList>
            <consortium name="The Broad Institute Genomics Platform"/>
            <consortium name="The Broad Institute Genome Sequencing Center for Infectious Disease"/>
            <person name="Wu L."/>
            <person name="Ma J."/>
        </authorList>
    </citation>
    <scope>NUCLEOTIDE SEQUENCE [LARGE SCALE GENOMIC DNA]</scope>
    <source>
        <strain evidence="4">CGMCC 4.7645</strain>
    </source>
</reference>
<dbReference type="Proteomes" id="UP001597417">
    <property type="component" value="Unassembled WGS sequence"/>
</dbReference>
<organism evidence="3 4">
    <name type="scientific">Amycolatopsis pigmentata</name>
    <dbReference type="NCBI Taxonomy" id="450801"/>
    <lineage>
        <taxon>Bacteria</taxon>
        <taxon>Bacillati</taxon>
        <taxon>Actinomycetota</taxon>
        <taxon>Actinomycetes</taxon>
        <taxon>Pseudonocardiales</taxon>
        <taxon>Pseudonocardiaceae</taxon>
        <taxon>Amycolatopsis</taxon>
    </lineage>
</organism>
<dbReference type="RefSeq" id="WP_378261287.1">
    <property type="nucleotide sequence ID" value="NZ_JBHUKR010000004.1"/>
</dbReference>
<protein>
    <submittedName>
        <fullName evidence="3">CaiB/BaiF CoA transferase family protein</fullName>
    </submittedName>
</protein>
<dbReference type="Gene3D" id="3.30.1540.10">
    <property type="entry name" value="formyl-coa transferase, domain 3"/>
    <property type="match status" value="1"/>
</dbReference>
<dbReference type="InterPro" id="IPR050483">
    <property type="entry name" value="CoA-transferase_III_domain"/>
</dbReference>
<proteinExistence type="predicted"/>
<evidence type="ECO:0000256" key="2">
    <source>
        <dbReference type="SAM" id="MobiDB-lite"/>
    </source>
</evidence>
<name>A0ABW5FMP5_9PSEU</name>
<dbReference type="InterPro" id="IPR023606">
    <property type="entry name" value="CoA-Trfase_III_dom_1_sf"/>
</dbReference>
<comment type="caution">
    <text evidence="3">The sequence shown here is derived from an EMBL/GenBank/DDBJ whole genome shotgun (WGS) entry which is preliminary data.</text>
</comment>
<accession>A0ABW5FMP5</accession>
<sequence length="425" mass="44842">MTSNPRTNCSSGNSENRHAKPPGPLHGVRVLDLTQVVFGPLATRRLAELGAEVWKVEPPYGEVGRQMGAVAAPGVSSIHLTCNAGKRGVCLDLRASAVRAVLLRMAAKADVFIHSMTPATIAALGLTYPEVTAARPDIVYANLWGFGRGGRYAGAPAYDDIIQGLSGLVGLEKDTTGVEAFSPSILCDKVCALYAVSEIAAALFGRARTGTGVELEFPMFEIMTAVNAVEHLDQLVFDTAGRSGYRRALSPHRRPYLTLDGAVTILPHKDRHWRAVAGLLGRPELADDPRLATVAARAANPALVTDLLSDFAAARTSSECLNGLRSGQIPCGPVRSLDELVDDPHLADVGFWQRLEHPVAGAIRLPGVPGRAAGSGRLAPELGEHTATVLAECGFPAAEIDELCRTGVARQATVVTTAGTSREVS</sequence>
<dbReference type="InterPro" id="IPR044855">
    <property type="entry name" value="CoA-Trfase_III_dom3_sf"/>
</dbReference>
<dbReference type="Gene3D" id="3.40.50.10540">
    <property type="entry name" value="Crotonobetainyl-coa:carnitine coa-transferase, domain 1"/>
    <property type="match status" value="1"/>
</dbReference>
<keyword evidence="4" id="KW-1185">Reference proteome</keyword>
<keyword evidence="1 3" id="KW-0808">Transferase</keyword>
<evidence type="ECO:0000313" key="4">
    <source>
        <dbReference type="Proteomes" id="UP001597417"/>
    </source>
</evidence>
<dbReference type="Pfam" id="PF02515">
    <property type="entry name" value="CoA_transf_3"/>
    <property type="match status" value="1"/>
</dbReference>
<evidence type="ECO:0000313" key="3">
    <source>
        <dbReference type="EMBL" id="MFD2415469.1"/>
    </source>
</evidence>
<dbReference type="PANTHER" id="PTHR48207">
    <property type="entry name" value="SUCCINATE--HYDROXYMETHYLGLUTARATE COA-TRANSFERASE"/>
    <property type="match status" value="1"/>
</dbReference>
<gene>
    <name evidence="3" type="ORF">ACFSXZ_03915</name>
</gene>
<feature type="compositionally biased region" description="Polar residues" evidence="2">
    <location>
        <begin position="1"/>
        <end position="14"/>
    </location>
</feature>
<dbReference type="PANTHER" id="PTHR48207:SF4">
    <property type="entry name" value="BLL6097 PROTEIN"/>
    <property type="match status" value="1"/>
</dbReference>
<evidence type="ECO:0000256" key="1">
    <source>
        <dbReference type="ARBA" id="ARBA00022679"/>
    </source>
</evidence>